<evidence type="ECO:0000313" key="3">
    <source>
        <dbReference type="Proteomes" id="UP000566819"/>
    </source>
</evidence>
<dbReference type="EMBL" id="JAAMPI010001839">
    <property type="protein sequence ID" value="KAF4622761.1"/>
    <property type="molecule type" value="Genomic_DNA"/>
</dbReference>
<feature type="compositionally biased region" description="Polar residues" evidence="1">
    <location>
        <begin position="14"/>
        <end position="30"/>
    </location>
</feature>
<reference evidence="2 3" key="1">
    <citation type="submission" date="2020-03" db="EMBL/GenBank/DDBJ databases">
        <title>Draft Genome Sequence of Cudoniella acicularis.</title>
        <authorList>
            <person name="Buettner E."/>
            <person name="Kellner H."/>
        </authorList>
    </citation>
    <scope>NUCLEOTIDE SEQUENCE [LARGE SCALE GENOMIC DNA]</scope>
    <source>
        <strain evidence="2 3">DSM 108380</strain>
    </source>
</reference>
<evidence type="ECO:0000256" key="1">
    <source>
        <dbReference type="SAM" id="MobiDB-lite"/>
    </source>
</evidence>
<feature type="region of interest" description="Disordered" evidence="1">
    <location>
        <begin position="14"/>
        <end position="37"/>
    </location>
</feature>
<gene>
    <name evidence="2" type="ORF">G7Y89_g14264</name>
</gene>
<name>A0A8H4R5W4_9HELO</name>
<protein>
    <submittedName>
        <fullName evidence="2">Uncharacterized protein</fullName>
    </submittedName>
</protein>
<evidence type="ECO:0000313" key="2">
    <source>
        <dbReference type="EMBL" id="KAF4622761.1"/>
    </source>
</evidence>
<organism evidence="2 3">
    <name type="scientific">Cudoniella acicularis</name>
    <dbReference type="NCBI Taxonomy" id="354080"/>
    <lineage>
        <taxon>Eukaryota</taxon>
        <taxon>Fungi</taxon>
        <taxon>Dikarya</taxon>
        <taxon>Ascomycota</taxon>
        <taxon>Pezizomycotina</taxon>
        <taxon>Leotiomycetes</taxon>
        <taxon>Helotiales</taxon>
        <taxon>Tricladiaceae</taxon>
        <taxon>Cudoniella</taxon>
    </lineage>
</organism>
<comment type="caution">
    <text evidence="2">The sequence shown here is derived from an EMBL/GenBank/DDBJ whole genome shotgun (WGS) entry which is preliminary data.</text>
</comment>
<proteinExistence type="predicted"/>
<dbReference type="AlphaFoldDB" id="A0A8H4R5W4"/>
<sequence length="264" mass="30073">MAIILSSISQCTKSPARNNLESSHTKNPTVKQPGPSLLRRCPAEVRLVIFQHLLESTWLSKTNSNSSPEGTKWKKSTPPILAALRGSSGNADMYAEALEAFFKTNPFLFESPQCFKQMSESLRSQIRILQVQATGAFPHTSPYSDSTLTFLKGLQPSHFHTIIFPHLELFLKYGPIFYEKEYIRFARLVSIIDHRARSGRSKLRTIKFMTKHDLLSDEIDLEKTIETFSRTLKTVARLERVSSLGNSDLEWFWNEGGLRLVPKR</sequence>
<dbReference type="Proteomes" id="UP000566819">
    <property type="component" value="Unassembled WGS sequence"/>
</dbReference>
<accession>A0A8H4R5W4</accession>
<keyword evidence="3" id="KW-1185">Reference proteome</keyword>